<dbReference type="AlphaFoldDB" id="I2G3D7"/>
<evidence type="ECO:0000256" key="1">
    <source>
        <dbReference type="SAM" id="MobiDB-lite"/>
    </source>
</evidence>
<feature type="region of interest" description="Disordered" evidence="1">
    <location>
        <begin position="123"/>
        <end position="159"/>
    </location>
</feature>
<dbReference type="EMBL" id="CAGI01000184">
    <property type="protein sequence ID" value="CCF53680.1"/>
    <property type="molecule type" value="Genomic_DNA"/>
</dbReference>
<accession>I2G3D7</accession>
<organism evidence="2 3">
    <name type="scientific">Ustilago hordei</name>
    <name type="common">Barley covered smut fungus</name>
    <dbReference type="NCBI Taxonomy" id="120017"/>
    <lineage>
        <taxon>Eukaryota</taxon>
        <taxon>Fungi</taxon>
        <taxon>Dikarya</taxon>
        <taxon>Basidiomycota</taxon>
        <taxon>Ustilaginomycotina</taxon>
        <taxon>Ustilaginomycetes</taxon>
        <taxon>Ustilaginales</taxon>
        <taxon>Ustilaginaceae</taxon>
        <taxon>Ustilago</taxon>
    </lineage>
</organism>
<dbReference type="Proteomes" id="UP000006174">
    <property type="component" value="Unassembled WGS sequence"/>
</dbReference>
<dbReference type="HOGENOM" id="CLU_1662121_0_0_1"/>
<comment type="caution">
    <text evidence="2">The sequence shown here is derived from an EMBL/GenBank/DDBJ whole genome shotgun (WGS) entry which is preliminary data.</text>
</comment>
<gene>
    <name evidence="2" type="ORF">UHOR_02277</name>
</gene>
<feature type="compositionally biased region" description="Polar residues" evidence="1">
    <location>
        <begin position="131"/>
        <end position="150"/>
    </location>
</feature>
<reference evidence="2 3" key="1">
    <citation type="journal article" date="2012" name="Plant Cell">
        <title>Genome comparison of barley and maize smut fungi reveals targeted loss of RNA silencing components and species-specific presence of transposable elements.</title>
        <authorList>
            <person name="Laurie J.D."/>
            <person name="Ali S."/>
            <person name="Linning R."/>
            <person name="Mannhaupt G."/>
            <person name="Wong P."/>
            <person name="Gueldener U."/>
            <person name="Muensterkoetter M."/>
            <person name="Moore R."/>
            <person name="Kahmann R."/>
            <person name="Bakkeren G."/>
            <person name="Schirawski J."/>
        </authorList>
    </citation>
    <scope>NUCLEOTIDE SEQUENCE [LARGE SCALE GENOMIC DNA]</scope>
    <source>
        <strain evidence="3">Uh4875-4</strain>
    </source>
</reference>
<evidence type="ECO:0000313" key="2">
    <source>
        <dbReference type="EMBL" id="CCF53680.1"/>
    </source>
</evidence>
<evidence type="ECO:0000313" key="3">
    <source>
        <dbReference type="Proteomes" id="UP000006174"/>
    </source>
</evidence>
<sequence>MSAPPASMSMHGFEKLLQDFGRDIEQSIPKESMERAVGKMAEFRKGKLSLVQSLDLPKGADTAFMPFIRQILLTADDLPPKLDGPCQNHAHTPQAAFVRTDVRSALAKPFTATTRAYKRCAPRPMIDPRSLRSNSRSTVSTIVPVSSKSEPSLALKAGE</sequence>
<name>I2G3D7_USTHO</name>
<proteinExistence type="predicted"/>
<protein>
    <submittedName>
        <fullName evidence="2">Uncharacterized protein</fullName>
    </submittedName>
</protein>
<keyword evidence="3" id="KW-1185">Reference proteome</keyword>
<dbReference type="OrthoDB" id="10439121at2759"/>